<protein>
    <recommendedName>
        <fullName evidence="1">Copper amine oxidase-like N-terminal domain-containing protein</fullName>
    </recommendedName>
</protein>
<keyword evidence="3" id="KW-1185">Reference proteome</keyword>
<dbReference type="InterPro" id="IPR036582">
    <property type="entry name" value="Mao_N_sf"/>
</dbReference>
<name>A0A4Z0D8D1_9FIRM</name>
<sequence length="53" mass="5909">MDTIVVTKDDTTIKLPINKNIAYVNGEEKELEGVVVYNGIKTYVPQSALELIK</sequence>
<reference evidence="2 3" key="1">
    <citation type="submission" date="2019-03" db="EMBL/GenBank/DDBJ databases">
        <title>Draft genome sequence data and analysis of a Fermenting Bacterium, Soehngenia longevitae strain 1933PT, isolated from petroleum reservoir in Azerbaijan.</title>
        <authorList>
            <person name="Grouzdev D.S."/>
            <person name="Bidzhieva S.K."/>
            <person name="Sokolova D.S."/>
            <person name="Tourova T.P."/>
            <person name="Poltaraus A.B."/>
            <person name="Nazina T.N."/>
        </authorList>
    </citation>
    <scope>NUCLEOTIDE SEQUENCE [LARGE SCALE GENOMIC DNA]</scope>
    <source>
        <strain evidence="2 3">1933P</strain>
    </source>
</reference>
<dbReference type="Pfam" id="PF07833">
    <property type="entry name" value="Cu_amine_oxidN1"/>
    <property type="match status" value="1"/>
</dbReference>
<evidence type="ECO:0000313" key="3">
    <source>
        <dbReference type="Proteomes" id="UP000298381"/>
    </source>
</evidence>
<accession>A0A4Z0D8D1</accession>
<organism evidence="2 3">
    <name type="scientific">Soehngenia longivitae</name>
    <dbReference type="NCBI Taxonomy" id="2562294"/>
    <lineage>
        <taxon>Bacteria</taxon>
        <taxon>Bacillati</taxon>
        <taxon>Bacillota</taxon>
        <taxon>Tissierellia</taxon>
        <taxon>Tissierellales</taxon>
        <taxon>Tissierellaceae</taxon>
        <taxon>Soehngenia</taxon>
    </lineage>
</organism>
<comment type="caution">
    <text evidence="2">The sequence shown here is derived from an EMBL/GenBank/DDBJ whole genome shotgun (WGS) entry which is preliminary data.</text>
</comment>
<dbReference type="SUPFAM" id="SSF55383">
    <property type="entry name" value="Copper amine oxidase, domain N"/>
    <property type="match status" value="1"/>
</dbReference>
<gene>
    <name evidence="2" type="ORF">E4100_03265</name>
</gene>
<dbReference type="Gene3D" id="3.30.457.10">
    <property type="entry name" value="Copper amine oxidase-like, N-terminal domain"/>
    <property type="match status" value="1"/>
</dbReference>
<dbReference type="InterPro" id="IPR012854">
    <property type="entry name" value="Cu_amine_oxidase-like_N"/>
</dbReference>
<dbReference type="Proteomes" id="UP000298381">
    <property type="component" value="Unassembled WGS sequence"/>
</dbReference>
<feature type="domain" description="Copper amine oxidase-like N-terminal" evidence="1">
    <location>
        <begin position="3"/>
        <end position="49"/>
    </location>
</feature>
<evidence type="ECO:0000259" key="1">
    <source>
        <dbReference type="Pfam" id="PF07833"/>
    </source>
</evidence>
<dbReference type="AlphaFoldDB" id="A0A4Z0D8D1"/>
<dbReference type="OrthoDB" id="9794455at2"/>
<proteinExistence type="predicted"/>
<dbReference type="EMBL" id="SRIB01000003">
    <property type="protein sequence ID" value="TFZ41131.1"/>
    <property type="molecule type" value="Genomic_DNA"/>
</dbReference>
<evidence type="ECO:0000313" key="2">
    <source>
        <dbReference type="EMBL" id="TFZ41131.1"/>
    </source>
</evidence>